<accession>A0A1I7XS80</accession>
<dbReference type="AlphaFoldDB" id="A0A1I7XS80"/>
<keyword evidence="4 5" id="KW-0472">Membrane</keyword>
<evidence type="ECO:0000313" key="6">
    <source>
        <dbReference type="Proteomes" id="UP000095283"/>
    </source>
</evidence>
<keyword evidence="3 5" id="KW-1133">Transmembrane helix</keyword>
<feature type="transmembrane region" description="Helical" evidence="5">
    <location>
        <begin position="49"/>
        <end position="67"/>
    </location>
</feature>
<proteinExistence type="predicted"/>
<dbReference type="Pfam" id="PF01925">
    <property type="entry name" value="TauE"/>
    <property type="match status" value="1"/>
</dbReference>
<keyword evidence="6" id="KW-1185">Reference proteome</keyword>
<organism evidence="6 7">
    <name type="scientific">Heterorhabditis bacteriophora</name>
    <name type="common">Entomopathogenic nematode worm</name>
    <dbReference type="NCBI Taxonomy" id="37862"/>
    <lineage>
        <taxon>Eukaryota</taxon>
        <taxon>Metazoa</taxon>
        <taxon>Ecdysozoa</taxon>
        <taxon>Nematoda</taxon>
        <taxon>Chromadorea</taxon>
        <taxon>Rhabditida</taxon>
        <taxon>Rhabditina</taxon>
        <taxon>Rhabditomorpha</taxon>
        <taxon>Strongyloidea</taxon>
        <taxon>Heterorhabditidae</taxon>
        <taxon>Heterorhabditis</taxon>
    </lineage>
</organism>
<evidence type="ECO:0000256" key="2">
    <source>
        <dbReference type="ARBA" id="ARBA00022692"/>
    </source>
</evidence>
<protein>
    <submittedName>
        <fullName evidence="7">Membrane transporter protein</fullName>
    </submittedName>
</protein>
<evidence type="ECO:0000256" key="3">
    <source>
        <dbReference type="ARBA" id="ARBA00022989"/>
    </source>
</evidence>
<dbReference type="Proteomes" id="UP000095283">
    <property type="component" value="Unplaced"/>
</dbReference>
<evidence type="ECO:0000313" key="7">
    <source>
        <dbReference type="WBParaSite" id="Hba_20674"/>
    </source>
</evidence>
<feature type="transmembrane region" description="Helical" evidence="5">
    <location>
        <begin position="184"/>
        <end position="203"/>
    </location>
</feature>
<evidence type="ECO:0000256" key="1">
    <source>
        <dbReference type="ARBA" id="ARBA00004141"/>
    </source>
</evidence>
<feature type="transmembrane region" description="Helical" evidence="5">
    <location>
        <begin position="130"/>
        <end position="146"/>
    </location>
</feature>
<feature type="transmembrane region" description="Helical" evidence="5">
    <location>
        <begin position="87"/>
        <end position="118"/>
    </location>
</feature>
<keyword evidence="2 5" id="KW-0812">Transmembrane</keyword>
<name>A0A1I7XS80_HETBA</name>
<dbReference type="InterPro" id="IPR002781">
    <property type="entry name" value="TM_pro_TauE-like"/>
</dbReference>
<feature type="transmembrane region" description="Helical" evidence="5">
    <location>
        <begin position="20"/>
        <end position="42"/>
    </location>
</feature>
<dbReference type="PANTHER" id="PTHR31154">
    <property type="entry name" value="MEMBRANE TRANSPORTER PROTEIN"/>
    <property type="match status" value="1"/>
</dbReference>
<comment type="subcellular location">
    <subcellularLocation>
        <location evidence="1">Membrane</location>
        <topology evidence="1">Multi-pass membrane protein</topology>
    </subcellularLocation>
</comment>
<sequence>MTCAMSVILIMQIQIEKRAVIFGTIGSIPGFIVGSLFIDVYLTSQQKKMLFVSIWSSFAIALFILNVQHGRKTYDIIPNFKPWKASVLIMTGLVGGIFTAFAGSGVDICVFSILTLLFRVTEKTATPTSVVLMGINTMIGVYWRAVWEGNISNLALEYAIVSVPIAVTMAPLGSFLGSHLHRQILAIFIYVLEGLAVIGFIITKPAINLMINGAIIVFVAFIFFICISKAGKKLIQNEEALRYQTPESLNDLII</sequence>
<dbReference type="GO" id="GO:0016020">
    <property type="term" value="C:membrane"/>
    <property type="evidence" value="ECO:0007669"/>
    <property type="project" value="UniProtKB-SubCell"/>
</dbReference>
<feature type="transmembrane region" description="Helical" evidence="5">
    <location>
        <begin position="209"/>
        <end position="227"/>
    </location>
</feature>
<dbReference type="WBParaSite" id="Hba_20674">
    <property type="protein sequence ID" value="Hba_20674"/>
    <property type="gene ID" value="Hba_20674"/>
</dbReference>
<evidence type="ECO:0000256" key="4">
    <source>
        <dbReference type="ARBA" id="ARBA00023136"/>
    </source>
</evidence>
<reference evidence="7" key="1">
    <citation type="submission" date="2016-11" db="UniProtKB">
        <authorList>
            <consortium name="WormBaseParasite"/>
        </authorList>
    </citation>
    <scope>IDENTIFICATION</scope>
</reference>
<evidence type="ECO:0000256" key="5">
    <source>
        <dbReference type="SAM" id="Phobius"/>
    </source>
</evidence>
<feature type="transmembrane region" description="Helical" evidence="5">
    <location>
        <begin position="158"/>
        <end position="177"/>
    </location>
</feature>
<dbReference type="PANTHER" id="PTHR31154:SF4">
    <property type="entry name" value="MEMBRANE TRANSPORTER PROTEIN"/>
    <property type="match status" value="1"/>
</dbReference>